<dbReference type="PROSITE" id="PS00211">
    <property type="entry name" value="ABC_TRANSPORTER_1"/>
    <property type="match status" value="1"/>
</dbReference>
<proteinExistence type="predicted"/>
<gene>
    <name evidence="4" type="ORF">D3P09_23295</name>
</gene>
<evidence type="ECO:0000259" key="3">
    <source>
        <dbReference type="PROSITE" id="PS50893"/>
    </source>
</evidence>
<sequence length="306" mass="33385">MTDVLQVRGAKKSYGSHQALKGVDLTVKPGSCFGLLGPNGAGKSTMMKLLTGIIDPDQGHIEVFGLNIRKELSAIHQLIGYVPQDITLYEKLSGKQNLTFFGRMHGIRGTELKKRIAEVLEAVGLTERAGDEVASYSGGMKRRINIAAALLHRPKLVIMDEPTVGIDPQSRNHIFEMIRKLQRDGVTILYSTHYMEEVEALCDEVAIIDHGRIVSQGGLRELLELHAVKAVYAEAAGVSEPPVVDGIVKATQEGKGWVLECDHPLSVLSALSAKWAREGVTVKALELMQPTLDSVFLKLTGTTLRD</sequence>
<accession>A0A3A6PMK3</accession>
<keyword evidence="5" id="KW-1185">Reference proteome</keyword>
<dbReference type="PROSITE" id="PS50893">
    <property type="entry name" value="ABC_TRANSPORTER_2"/>
    <property type="match status" value="1"/>
</dbReference>
<dbReference type="PANTHER" id="PTHR43582:SF2">
    <property type="entry name" value="LINEARMYCIN RESISTANCE ATP-BINDING PROTEIN LNRL"/>
    <property type="match status" value="1"/>
</dbReference>
<feature type="domain" description="ABC transporter" evidence="3">
    <location>
        <begin position="5"/>
        <end position="235"/>
    </location>
</feature>
<reference evidence="4 5" key="1">
    <citation type="submission" date="2018-09" db="EMBL/GenBank/DDBJ databases">
        <title>Paenibacillus aracenensis nov. sp. isolated from a cave in southern Spain.</title>
        <authorList>
            <person name="Jurado V."/>
            <person name="Gutierrez-Patricio S."/>
            <person name="Gonzalez-Pimentel J.L."/>
            <person name="Miller A.Z."/>
            <person name="Laiz L."/>
            <person name="Saiz-Jimenez C."/>
        </authorList>
    </citation>
    <scope>NUCLEOTIDE SEQUENCE [LARGE SCALE GENOMIC DNA]</scope>
    <source>
        <strain evidence="4 5">JCM 19203</strain>
    </source>
</reference>
<evidence type="ECO:0000256" key="2">
    <source>
        <dbReference type="ARBA" id="ARBA00022840"/>
    </source>
</evidence>
<keyword evidence="2 4" id="KW-0067">ATP-binding</keyword>
<keyword evidence="1" id="KW-0547">Nucleotide-binding</keyword>
<dbReference type="InterPro" id="IPR003439">
    <property type="entry name" value="ABC_transporter-like_ATP-bd"/>
</dbReference>
<dbReference type="Pfam" id="PF00005">
    <property type="entry name" value="ABC_tran"/>
    <property type="match status" value="1"/>
</dbReference>
<dbReference type="OrthoDB" id="9804819at2"/>
<dbReference type="GO" id="GO:0005524">
    <property type="term" value="F:ATP binding"/>
    <property type="evidence" value="ECO:0007669"/>
    <property type="project" value="UniProtKB-KW"/>
</dbReference>
<protein>
    <submittedName>
        <fullName evidence="4">ABC transporter ATP-binding protein</fullName>
    </submittedName>
</protein>
<dbReference type="GO" id="GO:0016887">
    <property type="term" value="F:ATP hydrolysis activity"/>
    <property type="evidence" value="ECO:0007669"/>
    <property type="project" value="InterPro"/>
</dbReference>
<organism evidence="4 5">
    <name type="scientific">Paenibacillus pinisoli</name>
    <dbReference type="NCBI Taxonomy" id="1276110"/>
    <lineage>
        <taxon>Bacteria</taxon>
        <taxon>Bacillati</taxon>
        <taxon>Bacillota</taxon>
        <taxon>Bacilli</taxon>
        <taxon>Bacillales</taxon>
        <taxon>Paenibacillaceae</taxon>
        <taxon>Paenibacillus</taxon>
    </lineage>
</organism>
<dbReference type="AlphaFoldDB" id="A0A3A6PMK3"/>
<dbReference type="RefSeq" id="WP_120113837.1">
    <property type="nucleotide sequence ID" value="NZ_QXQB01000006.1"/>
</dbReference>
<evidence type="ECO:0000256" key="1">
    <source>
        <dbReference type="ARBA" id="ARBA00022741"/>
    </source>
</evidence>
<name>A0A3A6PMK3_9BACL</name>
<dbReference type="SMART" id="SM00382">
    <property type="entry name" value="AAA"/>
    <property type="match status" value="1"/>
</dbReference>
<dbReference type="EMBL" id="QXQB01000006">
    <property type="protein sequence ID" value="RJX37283.1"/>
    <property type="molecule type" value="Genomic_DNA"/>
</dbReference>
<evidence type="ECO:0000313" key="4">
    <source>
        <dbReference type="EMBL" id="RJX37283.1"/>
    </source>
</evidence>
<comment type="caution">
    <text evidence="4">The sequence shown here is derived from an EMBL/GenBank/DDBJ whole genome shotgun (WGS) entry which is preliminary data.</text>
</comment>
<dbReference type="Gene3D" id="3.40.50.300">
    <property type="entry name" value="P-loop containing nucleotide triphosphate hydrolases"/>
    <property type="match status" value="1"/>
</dbReference>
<dbReference type="InterPro" id="IPR027417">
    <property type="entry name" value="P-loop_NTPase"/>
</dbReference>
<dbReference type="InterPro" id="IPR003593">
    <property type="entry name" value="AAA+_ATPase"/>
</dbReference>
<evidence type="ECO:0000313" key="5">
    <source>
        <dbReference type="Proteomes" id="UP000267798"/>
    </source>
</evidence>
<dbReference type="PANTHER" id="PTHR43582">
    <property type="entry name" value="LINEARMYCIN RESISTANCE ATP-BINDING PROTEIN LNRL"/>
    <property type="match status" value="1"/>
</dbReference>
<dbReference type="Proteomes" id="UP000267798">
    <property type="component" value="Unassembled WGS sequence"/>
</dbReference>
<dbReference type="InterPro" id="IPR017871">
    <property type="entry name" value="ABC_transporter-like_CS"/>
</dbReference>
<dbReference type="SUPFAM" id="SSF52540">
    <property type="entry name" value="P-loop containing nucleoside triphosphate hydrolases"/>
    <property type="match status" value="1"/>
</dbReference>